<dbReference type="OrthoDB" id="4131070at2"/>
<dbReference type="PANTHER" id="PTHR48100:SF9">
    <property type="entry name" value="PHOSPHOGLYCERATE MUTASE 2 PARALOG"/>
    <property type="match status" value="1"/>
</dbReference>
<dbReference type="GO" id="GO:0016791">
    <property type="term" value="F:phosphatase activity"/>
    <property type="evidence" value="ECO:0007669"/>
    <property type="project" value="TreeGrafter"/>
</dbReference>
<dbReference type="SMART" id="SM00855">
    <property type="entry name" value="PGAM"/>
    <property type="match status" value="1"/>
</dbReference>
<organism evidence="3 4">
    <name type="scientific">Bifidobacterium bohemicum DSM 22767</name>
    <dbReference type="NCBI Taxonomy" id="1437606"/>
    <lineage>
        <taxon>Bacteria</taxon>
        <taxon>Bacillati</taxon>
        <taxon>Actinomycetota</taxon>
        <taxon>Actinomycetes</taxon>
        <taxon>Bifidobacteriales</taxon>
        <taxon>Bifidobacteriaceae</taxon>
        <taxon>Bifidobacterium</taxon>
    </lineage>
</organism>
<gene>
    <name evidence="3" type="ORF">BBOH_1460</name>
</gene>
<dbReference type="AlphaFoldDB" id="A0A086ZDY6"/>
<evidence type="ECO:0000256" key="1">
    <source>
        <dbReference type="PIRSR" id="PIRSR613078-1"/>
    </source>
</evidence>
<feature type="active site" description="Proton donor/acceptor" evidence="1">
    <location>
        <position position="102"/>
    </location>
</feature>
<dbReference type="EMBL" id="JGYP01000005">
    <property type="protein sequence ID" value="KFI44736.1"/>
    <property type="molecule type" value="Genomic_DNA"/>
</dbReference>
<dbReference type="Proteomes" id="UP000029096">
    <property type="component" value="Unassembled WGS sequence"/>
</dbReference>
<dbReference type="eggNOG" id="COG0406">
    <property type="taxonomic scope" value="Bacteria"/>
</dbReference>
<dbReference type="InterPro" id="IPR013078">
    <property type="entry name" value="His_Pase_superF_clade-1"/>
</dbReference>
<evidence type="ECO:0000313" key="3">
    <source>
        <dbReference type="EMBL" id="KFI44736.1"/>
    </source>
</evidence>
<sequence>MRYETPERRDNERERRTDDTIYLTRHTQTTSNVMGVMQGWSDFPVTDEGREIIRSLGRGLRGITFVAAYCGNLSRHYETAKGALESSGNGGVVLRVDPDLREVNFGSFEGRDSVETFNATARFLGYDGAEEAYEKLGGRAGTVMIDGMHDLDFTAAGNPSLPDSFRAETSARVQERMRRALSAIGRTTSEAGGGNVLVVSSGWSIQQFLATVDAQIGRLDMDNAAVTRLIYQDGDFTIDGPVASLEYRQRGMR</sequence>
<keyword evidence="4" id="KW-1185">Reference proteome</keyword>
<evidence type="ECO:0000256" key="2">
    <source>
        <dbReference type="PIRSR" id="PIRSR613078-2"/>
    </source>
</evidence>
<dbReference type="STRING" id="1437606.BBOH_1460"/>
<protein>
    <submittedName>
        <fullName evidence="3">Phosphoglycerate mutase family protein</fullName>
    </submittedName>
</protein>
<dbReference type="SUPFAM" id="SSF53254">
    <property type="entry name" value="Phosphoglycerate mutase-like"/>
    <property type="match status" value="1"/>
</dbReference>
<evidence type="ECO:0000313" key="4">
    <source>
        <dbReference type="Proteomes" id="UP000029096"/>
    </source>
</evidence>
<reference evidence="3 4" key="1">
    <citation type="submission" date="2014-03" db="EMBL/GenBank/DDBJ databases">
        <title>Genomics of Bifidobacteria.</title>
        <authorList>
            <person name="Ventura M."/>
            <person name="Milani C."/>
            <person name="Lugli G.A."/>
        </authorList>
    </citation>
    <scope>NUCLEOTIDE SEQUENCE [LARGE SCALE GENOMIC DNA]</scope>
    <source>
        <strain evidence="3 4">DSM 22767</strain>
    </source>
</reference>
<accession>A0A086ZDY6</accession>
<dbReference type="Pfam" id="PF00300">
    <property type="entry name" value="His_Phos_1"/>
    <property type="match status" value="2"/>
</dbReference>
<dbReference type="GO" id="GO:0005737">
    <property type="term" value="C:cytoplasm"/>
    <property type="evidence" value="ECO:0007669"/>
    <property type="project" value="TreeGrafter"/>
</dbReference>
<dbReference type="CDD" id="cd07067">
    <property type="entry name" value="HP_PGM_like"/>
    <property type="match status" value="1"/>
</dbReference>
<dbReference type="InterPro" id="IPR050275">
    <property type="entry name" value="PGM_Phosphatase"/>
</dbReference>
<dbReference type="Gene3D" id="3.40.50.1240">
    <property type="entry name" value="Phosphoglycerate mutase-like"/>
    <property type="match status" value="1"/>
</dbReference>
<proteinExistence type="predicted"/>
<dbReference type="RefSeq" id="WP_156097533.1">
    <property type="nucleotide sequence ID" value="NZ_JGYP01000005.1"/>
</dbReference>
<dbReference type="InterPro" id="IPR029033">
    <property type="entry name" value="His_PPase_superfam"/>
</dbReference>
<name>A0A086ZDY6_9BIFI</name>
<comment type="caution">
    <text evidence="3">The sequence shown here is derived from an EMBL/GenBank/DDBJ whole genome shotgun (WGS) entry which is preliminary data.</text>
</comment>
<dbReference type="PANTHER" id="PTHR48100">
    <property type="entry name" value="BROAD-SPECIFICITY PHOSPHATASE YOR283W-RELATED"/>
    <property type="match status" value="1"/>
</dbReference>
<feature type="binding site" evidence="2">
    <location>
        <begin position="25"/>
        <end position="32"/>
    </location>
    <ligand>
        <name>substrate</name>
    </ligand>
</feature>
<feature type="binding site" evidence="2">
    <location>
        <position position="75"/>
    </location>
    <ligand>
        <name>substrate</name>
    </ligand>
</feature>
<feature type="active site" description="Tele-phosphohistidine intermediate" evidence="1">
    <location>
        <position position="26"/>
    </location>
</feature>